<gene>
    <name evidence="3" type="ORF">RJ641_020519</name>
</gene>
<keyword evidence="4" id="KW-1185">Reference proteome</keyword>
<evidence type="ECO:0000256" key="1">
    <source>
        <dbReference type="ARBA" id="ARBA00022478"/>
    </source>
</evidence>
<keyword evidence="1" id="KW-0240">DNA-directed RNA polymerase</keyword>
<evidence type="ECO:0000313" key="4">
    <source>
        <dbReference type="Proteomes" id="UP001370490"/>
    </source>
</evidence>
<reference evidence="3 4" key="1">
    <citation type="submission" date="2023-12" db="EMBL/GenBank/DDBJ databases">
        <title>A high-quality genome assembly for Dillenia turbinata (Dilleniales).</title>
        <authorList>
            <person name="Chanderbali A."/>
        </authorList>
    </citation>
    <scope>NUCLEOTIDE SEQUENCE [LARGE SCALE GENOMIC DNA]</scope>
    <source>
        <strain evidence="3">LSX21</strain>
        <tissue evidence="3">Leaf</tissue>
    </source>
</reference>
<organism evidence="3 4">
    <name type="scientific">Dillenia turbinata</name>
    <dbReference type="NCBI Taxonomy" id="194707"/>
    <lineage>
        <taxon>Eukaryota</taxon>
        <taxon>Viridiplantae</taxon>
        <taxon>Streptophyta</taxon>
        <taxon>Embryophyta</taxon>
        <taxon>Tracheophyta</taxon>
        <taxon>Spermatophyta</taxon>
        <taxon>Magnoliopsida</taxon>
        <taxon>eudicotyledons</taxon>
        <taxon>Gunneridae</taxon>
        <taxon>Pentapetalae</taxon>
        <taxon>Dilleniales</taxon>
        <taxon>Dilleniaceae</taxon>
        <taxon>Dillenia</taxon>
    </lineage>
</organism>
<dbReference type="AlphaFoldDB" id="A0AAN8UTW4"/>
<evidence type="ECO:0000256" key="2">
    <source>
        <dbReference type="ARBA" id="ARBA00023163"/>
    </source>
</evidence>
<dbReference type="EMBL" id="JBAMMX010000025">
    <property type="protein sequence ID" value="KAK6915402.1"/>
    <property type="molecule type" value="Genomic_DNA"/>
</dbReference>
<comment type="caution">
    <text evidence="3">The sequence shown here is derived from an EMBL/GenBank/DDBJ whole genome shotgun (WGS) entry which is preliminary data.</text>
</comment>
<keyword evidence="2" id="KW-0804">Transcription</keyword>
<dbReference type="GO" id="GO:0000428">
    <property type="term" value="C:DNA-directed RNA polymerase complex"/>
    <property type="evidence" value="ECO:0007669"/>
    <property type="project" value="UniProtKB-KW"/>
</dbReference>
<accession>A0AAN8UTW4</accession>
<dbReference type="InterPro" id="IPR036898">
    <property type="entry name" value="RNA_pol_Rpb7-like_N_sf"/>
</dbReference>
<dbReference type="Proteomes" id="UP001370490">
    <property type="component" value="Unassembled WGS sequence"/>
</dbReference>
<evidence type="ECO:0000313" key="3">
    <source>
        <dbReference type="EMBL" id="KAK6915402.1"/>
    </source>
</evidence>
<proteinExistence type="predicted"/>
<sequence>MREGPSILVRRLTNAWLNSCRVRKYYHCCGLAYCLRHSKVFFSSLKTDQFNVIAVDMFLKVQLSWNVIIPPETPDATIIIRLLDDISLRKAMRDLGYILAVTTMDSIGKGKGGLLGCLYISHLQVLQGRNPRGSGSGY</sequence>
<dbReference type="Gene3D" id="3.30.1490.120">
    <property type="entry name" value="RNA polymerase Rpb7-like, N-terminal domain"/>
    <property type="match status" value="1"/>
</dbReference>
<protein>
    <submittedName>
        <fullName evidence="3">Uncharacterized protein</fullName>
    </submittedName>
</protein>
<dbReference type="SUPFAM" id="SSF88798">
    <property type="entry name" value="N-terminal, heterodimerisation domain of RBP7 (RpoE)"/>
    <property type="match status" value="1"/>
</dbReference>
<name>A0AAN8UTW4_9MAGN</name>